<protein>
    <submittedName>
        <fullName evidence="3">Prepilin peptidase</fullName>
    </submittedName>
</protein>
<proteinExistence type="predicted"/>
<organism evidence="3 4">
    <name type="scientific">Anaerocolumna cellulosilytica</name>
    <dbReference type="NCBI Taxonomy" id="433286"/>
    <lineage>
        <taxon>Bacteria</taxon>
        <taxon>Bacillati</taxon>
        <taxon>Bacillota</taxon>
        <taxon>Clostridia</taxon>
        <taxon>Lachnospirales</taxon>
        <taxon>Lachnospiraceae</taxon>
        <taxon>Anaerocolumna</taxon>
    </lineage>
</organism>
<evidence type="ECO:0000313" key="3">
    <source>
        <dbReference type="EMBL" id="BCJ93540.1"/>
    </source>
</evidence>
<gene>
    <name evidence="3" type="ORF">acsn021_11090</name>
</gene>
<keyword evidence="1" id="KW-0812">Transmembrane</keyword>
<evidence type="ECO:0000313" key="4">
    <source>
        <dbReference type="Proteomes" id="UP000515561"/>
    </source>
</evidence>
<feature type="transmembrane region" description="Helical" evidence="1">
    <location>
        <begin position="116"/>
        <end position="134"/>
    </location>
</feature>
<evidence type="ECO:0000259" key="2">
    <source>
        <dbReference type="Pfam" id="PF01478"/>
    </source>
</evidence>
<accession>A0A6S6R2J7</accession>
<evidence type="ECO:0000256" key="1">
    <source>
        <dbReference type="SAM" id="Phobius"/>
    </source>
</evidence>
<dbReference type="EMBL" id="AP023367">
    <property type="protein sequence ID" value="BCJ93540.1"/>
    <property type="molecule type" value="Genomic_DNA"/>
</dbReference>
<dbReference type="Gene3D" id="1.20.120.1220">
    <property type="match status" value="1"/>
</dbReference>
<reference evidence="3 4" key="1">
    <citation type="journal article" date="2016" name="Int. J. Syst. Evol. Microbiol.">
        <title>Descriptions of Anaerotaenia torta gen. nov., sp. nov. and Anaerocolumna cellulosilytica gen. nov., sp. nov. isolated from a methanogenic reactor of cattle waste.</title>
        <authorList>
            <person name="Uek A."/>
            <person name="Ohtaki Y."/>
            <person name="Kaku N."/>
            <person name="Ueki K."/>
        </authorList>
    </citation>
    <scope>NUCLEOTIDE SEQUENCE [LARGE SCALE GENOMIC DNA]</scope>
    <source>
        <strain evidence="3 4">SN021</strain>
    </source>
</reference>
<keyword evidence="4" id="KW-1185">Reference proteome</keyword>
<feature type="domain" description="Prepilin type IV endopeptidase peptidase" evidence="2">
    <location>
        <begin position="8"/>
        <end position="104"/>
    </location>
</feature>
<name>A0A6S6R2J7_9FIRM</name>
<dbReference type="GO" id="GO:0016020">
    <property type="term" value="C:membrane"/>
    <property type="evidence" value="ECO:0007669"/>
    <property type="project" value="InterPro"/>
</dbReference>
<dbReference type="KEGG" id="acel:acsn021_11090"/>
<dbReference type="GO" id="GO:0004190">
    <property type="term" value="F:aspartic-type endopeptidase activity"/>
    <property type="evidence" value="ECO:0007669"/>
    <property type="project" value="InterPro"/>
</dbReference>
<dbReference type="Proteomes" id="UP000515561">
    <property type="component" value="Chromosome"/>
</dbReference>
<dbReference type="AlphaFoldDB" id="A0A6S6R2J7"/>
<feature type="transmembrane region" description="Helical" evidence="1">
    <location>
        <begin position="89"/>
        <end position="110"/>
    </location>
</feature>
<feature type="transmembrane region" description="Helical" evidence="1">
    <location>
        <begin position="45"/>
        <end position="64"/>
    </location>
</feature>
<keyword evidence="1" id="KW-1133">Transmembrane helix</keyword>
<dbReference type="Pfam" id="PF01478">
    <property type="entry name" value="Peptidase_A24"/>
    <property type="match status" value="1"/>
</dbReference>
<sequence>MRYMVIFIYFVTMIYASITDCRNRIVQDRVHVIILVLALLHDINVRKVLGAFLLTTPFLVYAVMKNHMGGGDIKFIFANTVFLGLQRGYVGLILGFLVVIIYSLCCKLFFNKDIKIIPLIPFITIGYIISLSITK</sequence>
<dbReference type="InterPro" id="IPR000045">
    <property type="entry name" value="Prepilin_IV_endopep_pep"/>
</dbReference>
<keyword evidence="1" id="KW-0472">Membrane</keyword>